<comment type="caution">
    <text evidence="11">The sequence shown here is derived from an EMBL/GenBank/DDBJ whole genome shotgun (WGS) entry which is preliminary data.</text>
</comment>
<dbReference type="GO" id="GO:0005813">
    <property type="term" value="C:centrosome"/>
    <property type="evidence" value="ECO:0007669"/>
    <property type="project" value="UniProtKB-SubCell"/>
</dbReference>
<feature type="domain" description="Cep57 centrosome microtubule-binding" evidence="9">
    <location>
        <begin position="359"/>
        <end position="429"/>
    </location>
</feature>
<comment type="similarity">
    <text evidence="2">Belongs to the translokin family.</text>
</comment>
<feature type="region of interest" description="Disordered" evidence="8">
    <location>
        <begin position="257"/>
        <end position="294"/>
    </location>
</feature>
<dbReference type="PANTHER" id="PTHR19336:SF9">
    <property type="entry name" value="SPINDLE POLE BODY PROTEIN PPC89"/>
    <property type="match status" value="1"/>
</dbReference>
<dbReference type="InterPro" id="IPR024957">
    <property type="entry name" value="Cep57_MT-bd_dom"/>
</dbReference>
<evidence type="ECO:0000256" key="1">
    <source>
        <dbReference type="ARBA" id="ARBA00004300"/>
    </source>
</evidence>
<dbReference type="OrthoDB" id="76453at2759"/>
<evidence type="ECO:0000313" key="11">
    <source>
        <dbReference type="EMBL" id="OWF45927.1"/>
    </source>
</evidence>
<feature type="region of interest" description="Disordered" evidence="8">
    <location>
        <begin position="412"/>
        <end position="461"/>
    </location>
</feature>
<dbReference type="InterPro" id="IPR025913">
    <property type="entry name" value="Cep57_CLD"/>
</dbReference>
<dbReference type="GO" id="GO:0008017">
    <property type="term" value="F:microtubule binding"/>
    <property type="evidence" value="ECO:0007669"/>
    <property type="project" value="InterPro"/>
</dbReference>
<evidence type="ECO:0000259" key="10">
    <source>
        <dbReference type="Pfam" id="PF14073"/>
    </source>
</evidence>
<name>A0A210QB19_MIZYE</name>
<evidence type="ECO:0000256" key="5">
    <source>
        <dbReference type="ARBA" id="ARBA00023054"/>
    </source>
</evidence>
<protein>
    <submittedName>
        <fullName evidence="11">Centrosomal protein of 57 kDa</fullName>
    </submittedName>
</protein>
<evidence type="ECO:0000256" key="8">
    <source>
        <dbReference type="SAM" id="MobiDB-lite"/>
    </source>
</evidence>
<sequence length="515" mass="58919">MEDYYSSTYAPHISGSHSKSPTKRALYRNQEESMNTTAYYEYPTEKPFINDNYRHTSDKHVSTSPENNRLAVISALKNLREKIRKLETERAAAETNLKSLAAETHRYKDILTKEPENVEPTQTVMSQQSQELESQLTAAETRSGLLEKQLQHMRKLVENADSDKRDAVTKSTILEKQQHQEEFHKPIMTFDPQAEKISQLEREQLKLTATQTLAEGKIRDLEEKIREERHQRQMMSEKTAVLETEAQTNRILMHAGALHEKRPTSARTKKVKKKKKASNKKQKTHPAEQEPERKREALKHYRLNLADIPFVAGKSSTPSHSVGANVQRVLSLMKSHNMALCSSADQCDTHRSSGTSSGSSSDGLDHDLAELLLQLQDEFGQMSVEHQELSKQINEVTDSRVRDDLERELDSLVGRMESKSQQISKVRKHQEKLDLKKKKKKSSDYSKKMQRPKSANTDYTQTASEVEVTTTIKTKGRGAGLVHVRPSSGREVSLNVLKDMRKLQTTLRRDDLHWE</sequence>
<keyword evidence="12" id="KW-1185">Reference proteome</keyword>
<feature type="domain" description="Cep57 centrosome localisation" evidence="10">
    <location>
        <begin position="71"/>
        <end position="253"/>
    </location>
</feature>
<evidence type="ECO:0000256" key="6">
    <source>
        <dbReference type="ARBA" id="ARBA00023212"/>
    </source>
</evidence>
<feature type="coiled-coil region" evidence="7">
    <location>
        <begin position="211"/>
        <end position="238"/>
    </location>
</feature>
<keyword evidence="5 7" id="KW-0175">Coiled coil</keyword>
<dbReference type="GO" id="GO:0043015">
    <property type="term" value="F:gamma-tubulin binding"/>
    <property type="evidence" value="ECO:0007669"/>
    <property type="project" value="InterPro"/>
</dbReference>
<evidence type="ECO:0000256" key="7">
    <source>
        <dbReference type="SAM" id="Coils"/>
    </source>
</evidence>
<gene>
    <name evidence="11" type="ORF">KP79_PYT07322</name>
</gene>
<feature type="compositionally biased region" description="Basic and acidic residues" evidence="8">
    <location>
        <begin position="285"/>
        <end position="294"/>
    </location>
</feature>
<keyword evidence="3" id="KW-0963">Cytoplasm</keyword>
<keyword evidence="4" id="KW-0493">Microtubule</keyword>
<feature type="compositionally biased region" description="Polar residues" evidence="8">
    <location>
        <begin position="1"/>
        <end position="19"/>
    </location>
</feature>
<dbReference type="GO" id="GO:0005874">
    <property type="term" value="C:microtubule"/>
    <property type="evidence" value="ECO:0007669"/>
    <property type="project" value="UniProtKB-KW"/>
</dbReference>
<comment type="subcellular location">
    <subcellularLocation>
        <location evidence="1">Cytoplasm</location>
        <location evidence="1">Cytoskeleton</location>
        <location evidence="1">Microtubule organizing center</location>
        <location evidence="1">Centrosome</location>
    </subcellularLocation>
</comment>
<dbReference type="STRING" id="6573.A0A210QB19"/>
<feature type="compositionally biased region" description="Basic residues" evidence="8">
    <location>
        <begin position="267"/>
        <end position="284"/>
    </location>
</feature>
<feature type="region of interest" description="Disordered" evidence="8">
    <location>
        <begin position="1"/>
        <end position="30"/>
    </location>
</feature>
<organism evidence="11 12">
    <name type="scientific">Mizuhopecten yessoensis</name>
    <name type="common">Japanese scallop</name>
    <name type="synonym">Patinopecten yessoensis</name>
    <dbReference type="NCBI Taxonomy" id="6573"/>
    <lineage>
        <taxon>Eukaryota</taxon>
        <taxon>Metazoa</taxon>
        <taxon>Spiralia</taxon>
        <taxon>Lophotrochozoa</taxon>
        <taxon>Mollusca</taxon>
        <taxon>Bivalvia</taxon>
        <taxon>Autobranchia</taxon>
        <taxon>Pteriomorphia</taxon>
        <taxon>Pectinida</taxon>
        <taxon>Pectinoidea</taxon>
        <taxon>Pectinidae</taxon>
        <taxon>Mizuhopecten</taxon>
    </lineage>
</organism>
<keyword evidence="6" id="KW-0206">Cytoskeleton</keyword>
<accession>A0A210QB19</accession>
<evidence type="ECO:0000256" key="4">
    <source>
        <dbReference type="ARBA" id="ARBA00022701"/>
    </source>
</evidence>
<reference evidence="11 12" key="1">
    <citation type="journal article" date="2017" name="Nat. Ecol. Evol.">
        <title>Scallop genome provides insights into evolution of bilaterian karyotype and development.</title>
        <authorList>
            <person name="Wang S."/>
            <person name="Zhang J."/>
            <person name="Jiao W."/>
            <person name="Li J."/>
            <person name="Xun X."/>
            <person name="Sun Y."/>
            <person name="Guo X."/>
            <person name="Huan P."/>
            <person name="Dong B."/>
            <person name="Zhang L."/>
            <person name="Hu X."/>
            <person name="Sun X."/>
            <person name="Wang J."/>
            <person name="Zhao C."/>
            <person name="Wang Y."/>
            <person name="Wang D."/>
            <person name="Huang X."/>
            <person name="Wang R."/>
            <person name="Lv J."/>
            <person name="Li Y."/>
            <person name="Zhang Z."/>
            <person name="Liu B."/>
            <person name="Lu W."/>
            <person name="Hui Y."/>
            <person name="Liang J."/>
            <person name="Zhou Z."/>
            <person name="Hou R."/>
            <person name="Li X."/>
            <person name="Liu Y."/>
            <person name="Li H."/>
            <person name="Ning X."/>
            <person name="Lin Y."/>
            <person name="Zhao L."/>
            <person name="Xing Q."/>
            <person name="Dou J."/>
            <person name="Li Y."/>
            <person name="Mao J."/>
            <person name="Guo H."/>
            <person name="Dou H."/>
            <person name="Li T."/>
            <person name="Mu C."/>
            <person name="Jiang W."/>
            <person name="Fu Q."/>
            <person name="Fu X."/>
            <person name="Miao Y."/>
            <person name="Liu J."/>
            <person name="Yu Q."/>
            <person name="Li R."/>
            <person name="Liao H."/>
            <person name="Li X."/>
            <person name="Kong Y."/>
            <person name="Jiang Z."/>
            <person name="Chourrout D."/>
            <person name="Li R."/>
            <person name="Bao Z."/>
        </authorList>
    </citation>
    <scope>NUCLEOTIDE SEQUENCE [LARGE SCALE GENOMIC DNA]</scope>
    <source>
        <strain evidence="11 12">PY_sf001</strain>
    </source>
</reference>
<evidence type="ECO:0000313" key="12">
    <source>
        <dbReference type="Proteomes" id="UP000242188"/>
    </source>
</evidence>
<dbReference type="AlphaFoldDB" id="A0A210QB19"/>
<evidence type="ECO:0000256" key="2">
    <source>
        <dbReference type="ARBA" id="ARBA00008179"/>
    </source>
</evidence>
<feature type="coiled-coil region" evidence="7">
    <location>
        <begin position="69"/>
        <end position="103"/>
    </location>
</feature>
<dbReference type="PANTHER" id="PTHR19336">
    <property type="entry name" value="UNCHARACTERIZED DUF1167"/>
    <property type="match status" value="1"/>
</dbReference>
<proteinExistence type="inferred from homology"/>
<dbReference type="InterPro" id="IPR051756">
    <property type="entry name" value="Centrosomal_MT-associated"/>
</dbReference>
<evidence type="ECO:0000259" key="9">
    <source>
        <dbReference type="Pfam" id="PF06657"/>
    </source>
</evidence>
<dbReference type="GO" id="GO:0042802">
    <property type="term" value="F:identical protein binding"/>
    <property type="evidence" value="ECO:0007669"/>
    <property type="project" value="InterPro"/>
</dbReference>
<feature type="compositionally biased region" description="Basic residues" evidence="8">
    <location>
        <begin position="425"/>
        <end position="441"/>
    </location>
</feature>
<dbReference type="EMBL" id="NEDP02004373">
    <property type="protein sequence ID" value="OWF45927.1"/>
    <property type="molecule type" value="Genomic_DNA"/>
</dbReference>
<dbReference type="Pfam" id="PF06657">
    <property type="entry name" value="Cep57_MT_bd"/>
    <property type="match status" value="1"/>
</dbReference>
<evidence type="ECO:0000256" key="3">
    <source>
        <dbReference type="ARBA" id="ARBA00022490"/>
    </source>
</evidence>
<dbReference type="Gene3D" id="1.20.58.90">
    <property type="match status" value="1"/>
</dbReference>
<dbReference type="Proteomes" id="UP000242188">
    <property type="component" value="Unassembled WGS sequence"/>
</dbReference>
<dbReference type="Pfam" id="PF14073">
    <property type="entry name" value="Cep57_CLD"/>
    <property type="match status" value="1"/>
</dbReference>